<dbReference type="PROSITE" id="PS50109">
    <property type="entry name" value="HIS_KIN"/>
    <property type="match status" value="1"/>
</dbReference>
<dbReference type="Gene3D" id="1.10.287.130">
    <property type="match status" value="1"/>
</dbReference>
<dbReference type="InterPro" id="IPR005467">
    <property type="entry name" value="His_kinase_dom"/>
</dbReference>
<evidence type="ECO:0000256" key="14">
    <source>
        <dbReference type="SAM" id="Phobius"/>
    </source>
</evidence>
<keyword evidence="12" id="KW-0902">Two-component regulatory system</keyword>
<evidence type="ECO:0000313" key="16">
    <source>
        <dbReference type="EMBL" id="SCX54617.1"/>
    </source>
</evidence>
<dbReference type="InterPro" id="IPR035965">
    <property type="entry name" value="PAS-like_dom_sf"/>
</dbReference>
<keyword evidence="7 14" id="KW-0812">Transmembrane</keyword>
<evidence type="ECO:0000256" key="2">
    <source>
        <dbReference type="ARBA" id="ARBA00004651"/>
    </source>
</evidence>
<comment type="catalytic activity">
    <reaction evidence="1">
        <text>ATP + protein L-histidine = ADP + protein N-phospho-L-histidine.</text>
        <dbReference type="EC" id="2.7.13.3"/>
    </reaction>
</comment>
<evidence type="ECO:0000313" key="17">
    <source>
        <dbReference type="Proteomes" id="UP000198981"/>
    </source>
</evidence>
<dbReference type="GO" id="GO:0005524">
    <property type="term" value="F:ATP binding"/>
    <property type="evidence" value="ECO:0007669"/>
    <property type="project" value="UniProtKB-KW"/>
</dbReference>
<evidence type="ECO:0000256" key="3">
    <source>
        <dbReference type="ARBA" id="ARBA00012438"/>
    </source>
</evidence>
<dbReference type="InterPro" id="IPR039506">
    <property type="entry name" value="SPOB_a"/>
</dbReference>
<dbReference type="SMART" id="SM00387">
    <property type="entry name" value="HATPase_c"/>
    <property type="match status" value="1"/>
</dbReference>
<protein>
    <recommendedName>
        <fullName evidence="3">histidine kinase</fullName>
        <ecNumber evidence="3">2.7.13.3</ecNumber>
    </recommendedName>
</protein>
<dbReference type="SUPFAM" id="SSF55874">
    <property type="entry name" value="ATPase domain of HSP90 chaperone/DNA topoisomerase II/histidine kinase"/>
    <property type="match status" value="1"/>
</dbReference>
<keyword evidence="4" id="KW-1003">Cell membrane</keyword>
<evidence type="ECO:0000256" key="13">
    <source>
        <dbReference type="ARBA" id="ARBA00023136"/>
    </source>
</evidence>
<keyword evidence="17" id="KW-1185">Reference proteome</keyword>
<evidence type="ECO:0000256" key="6">
    <source>
        <dbReference type="ARBA" id="ARBA00022679"/>
    </source>
</evidence>
<evidence type="ECO:0000256" key="10">
    <source>
        <dbReference type="ARBA" id="ARBA00022840"/>
    </source>
</evidence>
<evidence type="ECO:0000256" key="12">
    <source>
        <dbReference type="ARBA" id="ARBA00023012"/>
    </source>
</evidence>
<dbReference type="InterPro" id="IPR033463">
    <property type="entry name" value="sCache_3"/>
</dbReference>
<sequence length="541" mass="55404">MHPRRWSFTTQTLAVLVLLVTAVLVVAFGGSAWVLQRQVEDDAGRLALAIARSVAEDDVVRAGALAASDAAAPDTDAERAALAGAAVQVAAEDARERTGALFVVVTDDRGLRIAHPEPDRLGFLVSSDPSVPLAGGEVVEEDTGTLGPAARAKVPVRAPGSDRVVGEVSVGVSVTEVDRLARNATLLAAGTAVLALLGGVAGAVLLTRRLRRLTHGVQPEEIGVLLQGHEAVLRGIGDGVVAVGPDGRVVLANDEAARLLGRPVRPGDPIADWPAGLRALVAEPDPLPSTTVLGDRALLCASRRVDRDGRALGVVLTLRDRTDVELLTRQLDAVAEAGTVLRAQRHEFANRLHLVAGLLDTGSTGEAAEYVHGLLGTGPLGSEVEGLDAVADPYLQAFVGAKAAHAREGGVELRLGVVDVRRRLVDPVDVTTVLGNLVDNAVTALAGRSDGVVEVDLVADGDTLVVAVADSGPGVPADLGDDVFEPGVTTRPSGEGGIGLGLVRQVARARGGSAVLGSAGGGELGGAVFVVRLPGVVEEER</sequence>
<keyword evidence="9 16" id="KW-0418">Kinase</keyword>
<comment type="subcellular location">
    <subcellularLocation>
        <location evidence="2">Cell membrane</location>
        <topology evidence="2">Multi-pass membrane protein</topology>
    </subcellularLocation>
</comment>
<name>A0A1G4YM85_9ACTN</name>
<reference evidence="17" key="1">
    <citation type="submission" date="2016-10" db="EMBL/GenBank/DDBJ databases">
        <authorList>
            <person name="Varghese N."/>
            <person name="Submissions S."/>
        </authorList>
    </citation>
    <scope>NUCLEOTIDE SEQUENCE [LARGE SCALE GENOMIC DNA]</scope>
    <source>
        <strain evidence="17">DSM 45722</strain>
    </source>
</reference>
<organism evidence="16 17">
    <name type="scientific">Klenkia marina</name>
    <dbReference type="NCBI Taxonomy" id="1960309"/>
    <lineage>
        <taxon>Bacteria</taxon>
        <taxon>Bacillati</taxon>
        <taxon>Actinomycetota</taxon>
        <taxon>Actinomycetes</taxon>
        <taxon>Geodermatophilales</taxon>
        <taxon>Geodermatophilaceae</taxon>
        <taxon>Klenkia</taxon>
    </lineage>
</organism>
<evidence type="ECO:0000256" key="11">
    <source>
        <dbReference type="ARBA" id="ARBA00022989"/>
    </source>
</evidence>
<dbReference type="SUPFAM" id="SSF55890">
    <property type="entry name" value="Sporulation response regulatory protein Spo0B"/>
    <property type="match status" value="1"/>
</dbReference>
<dbReference type="InterPro" id="IPR050980">
    <property type="entry name" value="2C_sensor_his_kinase"/>
</dbReference>
<evidence type="ECO:0000259" key="15">
    <source>
        <dbReference type="PROSITE" id="PS50109"/>
    </source>
</evidence>
<feature type="transmembrane region" description="Helical" evidence="14">
    <location>
        <begin position="186"/>
        <end position="206"/>
    </location>
</feature>
<dbReference type="GO" id="GO:0005886">
    <property type="term" value="C:plasma membrane"/>
    <property type="evidence" value="ECO:0007669"/>
    <property type="project" value="UniProtKB-SubCell"/>
</dbReference>
<dbReference type="GO" id="GO:0000155">
    <property type="term" value="F:phosphorelay sensor kinase activity"/>
    <property type="evidence" value="ECO:0007669"/>
    <property type="project" value="InterPro"/>
</dbReference>
<dbReference type="EMBL" id="FMUH01000005">
    <property type="protein sequence ID" value="SCX54617.1"/>
    <property type="molecule type" value="Genomic_DNA"/>
</dbReference>
<dbReference type="PRINTS" id="PR00344">
    <property type="entry name" value="BCTRLSENSOR"/>
</dbReference>
<dbReference type="InterPro" id="IPR016120">
    <property type="entry name" value="Sig_transdc_His_kin_SpoOB"/>
</dbReference>
<evidence type="ECO:0000256" key="5">
    <source>
        <dbReference type="ARBA" id="ARBA00022553"/>
    </source>
</evidence>
<keyword evidence="5" id="KW-0597">Phosphoprotein</keyword>
<dbReference type="InterPro" id="IPR004358">
    <property type="entry name" value="Sig_transdc_His_kin-like_C"/>
</dbReference>
<dbReference type="Pfam" id="PF02518">
    <property type="entry name" value="HATPase_c"/>
    <property type="match status" value="1"/>
</dbReference>
<keyword evidence="13 14" id="KW-0472">Membrane</keyword>
<dbReference type="Gene3D" id="3.30.565.10">
    <property type="entry name" value="Histidine kinase-like ATPase, C-terminal domain"/>
    <property type="match status" value="1"/>
</dbReference>
<dbReference type="InterPro" id="IPR003594">
    <property type="entry name" value="HATPase_dom"/>
</dbReference>
<dbReference type="Pfam" id="PF17203">
    <property type="entry name" value="sCache_3_2"/>
    <property type="match status" value="1"/>
</dbReference>
<keyword evidence="8" id="KW-0547">Nucleotide-binding</keyword>
<accession>A0A1G4YM85</accession>
<dbReference type="PANTHER" id="PTHR44936">
    <property type="entry name" value="SENSOR PROTEIN CREC"/>
    <property type="match status" value="1"/>
</dbReference>
<dbReference type="STRING" id="1960309.SAMN03159343_3110"/>
<dbReference type="Pfam" id="PF14689">
    <property type="entry name" value="SPOB_a"/>
    <property type="match status" value="1"/>
</dbReference>
<keyword evidence="6" id="KW-0808">Transferase</keyword>
<evidence type="ECO:0000256" key="1">
    <source>
        <dbReference type="ARBA" id="ARBA00000085"/>
    </source>
</evidence>
<dbReference type="Proteomes" id="UP000198981">
    <property type="component" value="Unassembled WGS sequence"/>
</dbReference>
<dbReference type="AlphaFoldDB" id="A0A1G4YM85"/>
<proteinExistence type="predicted"/>
<dbReference type="InterPro" id="IPR036890">
    <property type="entry name" value="HATPase_C_sf"/>
</dbReference>
<keyword evidence="10" id="KW-0067">ATP-binding</keyword>
<dbReference type="OrthoDB" id="9792686at2"/>
<feature type="domain" description="Histidine kinase" evidence="15">
    <location>
        <begin position="426"/>
        <end position="537"/>
    </location>
</feature>
<evidence type="ECO:0000256" key="4">
    <source>
        <dbReference type="ARBA" id="ARBA00022475"/>
    </source>
</evidence>
<dbReference type="SUPFAM" id="SSF55785">
    <property type="entry name" value="PYP-like sensor domain (PAS domain)"/>
    <property type="match status" value="1"/>
</dbReference>
<keyword evidence="11 14" id="KW-1133">Transmembrane helix</keyword>
<gene>
    <name evidence="16" type="ORF">SAMN03159343_3110</name>
</gene>
<dbReference type="PANTHER" id="PTHR44936:SF9">
    <property type="entry name" value="SENSOR PROTEIN CREC"/>
    <property type="match status" value="1"/>
</dbReference>
<dbReference type="RefSeq" id="WP_092805907.1">
    <property type="nucleotide sequence ID" value="NZ_FMUH01000005.1"/>
</dbReference>
<dbReference type="Gene3D" id="3.30.450.20">
    <property type="entry name" value="PAS domain"/>
    <property type="match status" value="2"/>
</dbReference>
<evidence type="ECO:0000256" key="8">
    <source>
        <dbReference type="ARBA" id="ARBA00022741"/>
    </source>
</evidence>
<evidence type="ECO:0000256" key="7">
    <source>
        <dbReference type="ARBA" id="ARBA00022692"/>
    </source>
</evidence>
<dbReference type="EC" id="2.7.13.3" evidence="3"/>
<dbReference type="SUPFAM" id="SSF103190">
    <property type="entry name" value="Sensory domain-like"/>
    <property type="match status" value="1"/>
</dbReference>
<dbReference type="InterPro" id="IPR029151">
    <property type="entry name" value="Sensor-like_sf"/>
</dbReference>
<evidence type="ECO:0000256" key="9">
    <source>
        <dbReference type="ARBA" id="ARBA00022777"/>
    </source>
</evidence>